<feature type="domain" description="Carrier" evidence="1">
    <location>
        <begin position="1"/>
        <end position="77"/>
    </location>
</feature>
<dbReference type="RefSeq" id="WP_330957551.1">
    <property type="nucleotide sequence ID" value="NZ_JAZGJQ010000002.1"/>
</dbReference>
<dbReference type="SUPFAM" id="SSF47336">
    <property type="entry name" value="ACP-like"/>
    <property type="match status" value="1"/>
</dbReference>
<dbReference type="EMBL" id="JAZGJQ010000002">
    <property type="protein sequence ID" value="MEE6146783.1"/>
    <property type="molecule type" value="Genomic_DNA"/>
</dbReference>
<dbReference type="InterPro" id="IPR036736">
    <property type="entry name" value="ACP-like_sf"/>
</dbReference>
<comment type="caution">
    <text evidence="2">The sequence shown here is derived from an EMBL/GenBank/DDBJ whole genome shotgun (WGS) entry which is preliminary data.</text>
</comment>
<dbReference type="Pfam" id="PF00550">
    <property type="entry name" value="PP-binding"/>
    <property type="match status" value="1"/>
</dbReference>
<sequence>MEDTKQQVKEILERLVPGVDVEGTPDLVKAGVIDSMVSIMLVNELEDAFDIEVTPLDMVPENFSSVQAIADFVDGKLA</sequence>
<protein>
    <submittedName>
        <fullName evidence="2">Phosphopantetheine-binding protein</fullName>
    </submittedName>
</protein>
<name>A0ABU7R863_9ACTN</name>
<evidence type="ECO:0000313" key="2">
    <source>
        <dbReference type="EMBL" id="MEE6146783.1"/>
    </source>
</evidence>
<dbReference type="Gene3D" id="1.10.1200.10">
    <property type="entry name" value="ACP-like"/>
    <property type="match status" value="1"/>
</dbReference>
<dbReference type="Proteomes" id="UP001332931">
    <property type="component" value="Unassembled WGS sequence"/>
</dbReference>
<gene>
    <name evidence="2" type="ORF">VXJ25_02050</name>
</gene>
<dbReference type="PROSITE" id="PS50075">
    <property type="entry name" value="CARRIER"/>
    <property type="match status" value="1"/>
</dbReference>
<organism evidence="2 3">
    <name type="scientific">Olsenella absiana</name>
    <dbReference type="NCBI Taxonomy" id="3115222"/>
    <lineage>
        <taxon>Bacteria</taxon>
        <taxon>Bacillati</taxon>
        <taxon>Actinomycetota</taxon>
        <taxon>Coriobacteriia</taxon>
        <taxon>Coriobacteriales</taxon>
        <taxon>Atopobiaceae</taxon>
        <taxon>Olsenella</taxon>
    </lineage>
</organism>
<dbReference type="InterPro" id="IPR009081">
    <property type="entry name" value="PP-bd_ACP"/>
</dbReference>
<evidence type="ECO:0000313" key="3">
    <source>
        <dbReference type="Proteomes" id="UP001332931"/>
    </source>
</evidence>
<accession>A0ABU7R863</accession>
<proteinExistence type="predicted"/>
<keyword evidence="3" id="KW-1185">Reference proteome</keyword>
<evidence type="ECO:0000259" key="1">
    <source>
        <dbReference type="PROSITE" id="PS50075"/>
    </source>
</evidence>
<reference evidence="2 3" key="1">
    <citation type="submission" date="2024-01" db="EMBL/GenBank/DDBJ databases">
        <title>Description of Olsenella sp. nov., isolated from pig feces.</title>
        <authorList>
            <person name="Chang Y.-H."/>
        </authorList>
    </citation>
    <scope>NUCLEOTIDE SEQUENCE [LARGE SCALE GENOMIC DNA]</scope>
    <source>
        <strain evidence="2 3">YH-ols2223</strain>
    </source>
</reference>